<dbReference type="STRING" id="40998.A0A2P8A5L5"/>
<accession>A0A2P8A5L5</accession>
<dbReference type="CDD" id="cd19075">
    <property type="entry name" value="AKR_AKR7A1-5"/>
    <property type="match status" value="1"/>
</dbReference>
<name>A0A2P8A5L5_9PEZI</name>
<evidence type="ECO:0000256" key="1">
    <source>
        <dbReference type="ARBA" id="ARBA00023002"/>
    </source>
</evidence>
<dbReference type="EMBL" id="NHZQ01000066">
    <property type="protein sequence ID" value="PSK55763.1"/>
    <property type="molecule type" value="Genomic_DNA"/>
</dbReference>
<dbReference type="InterPro" id="IPR036812">
    <property type="entry name" value="NAD(P)_OxRdtase_dom_sf"/>
</dbReference>
<gene>
    <name evidence="3" type="ORF">B9Z65_4641</name>
</gene>
<organism evidence="3 4">
    <name type="scientific">Elsinoe australis</name>
    <dbReference type="NCBI Taxonomy" id="40998"/>
    <lineage>
        <taxon>Eukaryota</taxon>
        <taxon>Fungi</taxon>
        <taxon>Dikarya</taxon>
        <taxon>Ascomycota</taxon>
        <taxon>Pezizomycotina</taxon>
        <taxon>Dothideomycetes</taxon>
        <taxon>Dothideomycetidae</taxon>
        <taxon>Myriangiales</taxon>
        <taxon>Elsinoaceae</taxon>
        <taxon>Elsinoe</taxon>
    </lineage>
</organism>
<evidence type="ECO:0000313" key="3">
    <source>
        <dbReference type="EMBL" id="PSK55763.1"/>
    </source>
</evidence>
<comment type="caution">
    <text evidence="3">The sequence shown here is derived from an EMBL/GenBank/DDBJ whole genome shotgun (WGS) entry which is preliminary data.</text>
</comment>
<dbReference type="InterPro" id="IPR020471">
    <property type="entry name" value="AKR"/>
</dbReference>
<dbReference type="SUPFAM" id="SSF51430">
    <property type="entry name" value="NAD(P)-linked oxidoreductase"/>
    <property type="match status" value="1"/>
</dbReference>
<dbReference type="InterPro" id="IPR023210">
    <property type="entry name" value="NADP_OxRdtase_dom"/>
</dbReference>
<dbReference type="Proteomes" id="UP000243723">
    <property type="component" value="Unassembled WGS sequence"/>
</dbReference>
<dbReference type="GO" id="GO:0016491">
    <property type="term" value="F:oxidoreductase activity"/>
    <property type="evidence" value="ECO:0007669"/>
    <property type="project" value="UniProtKB-KW"/>
</dbReference>
<feature type="domain" description="NADP-dependent oxidoreductase" evidence="2">
    <location>
        <begin position="6"/>
        <end position="304"/>
    </location>
</feature>
<proteinExistence type="predicted"/>
<protein>
    <recommendedName>
        <fullName evidence="2">NADP-dependent oxidoreductase domain-containing protein</fullName>
    </recommendedName>
</protein>
<dbReference type="PANTHER" id="PTHR43364:SF4">
    <property type="entry name" value="NAD(P)-LINKED OXIDOREDUCTASE SUPERFAMILY PROTEIN"/>
    <property type="match status" value="1"/>
</dbReference>
<keyword evidence="4" id="KW-1185">Reference proteome</keyword>
<dbReference type="OrthoDB" id="48988at2759"/>
<dbReference type="Pfam" id="PF00248">
    <property type="entry name" value="Aldo_ket_red"/>
    <property type="match status" value="1"/>
</dbReference>
<sequence length="317" mass="35099">MSGIKIVMGGLGMGEGVALGTIPEVKEVLPVLKEFNVDTLDSAQLYGDAEKNLGEVGAGKEFTIDTKWLGGFKPGFITKDNIITTGKESLERLKIPQVDIFYIHAPDSTVPLEDTLAGVNEVYKLGLFKRFGLSNYKAEDVEKAYNIAKEKGYPLPQVYQGNYSPVARLQEAQLFPTLRKLNIAFYAYSPLAGGFLTKTAEDIEKGTGRFDQSKPIGKMYYDMYAKPAYISALKQWASIAEEAGTSKAELAYRWVTYNSPLKRENGDAIILGARNVEQARQTLEGLKKGPLSEDVLKKIDGVWETIKHEAPLDNYHK</sequence>
<dbReference type="InterPro" id="IPR050523">
    <property type="entry name" value="AKR_Detox_Biosynth"/>
</dbReference>
<keyword evidence="1" id="KW-0560">Oxidoreductase</keyword>
<dbReference type="PRINTS" id="PR00069">
    <property type="entry name" value="ALDKETRDTASE"/>
</dbReference>
<evidence type="ECO:0000259" key="2">
    <source>
        <dbReference type="Pfam" id="PF00248"/>
    </source>
</evidence>
<dbReference type="AlphaFoldDB" id="A0A2P8A5L5"/>
<reference evidence="3 4" key="1">
    <citation type="submission" date="2017-05" db="EMBL/GenBank/DDBJ databases">
        <title>Draft genome sequence of Elsinoe australis.</title>
        <authorList>
            <person name="Cheng Q."/>
        </authorList>
    </citation>
    <scope>NUCLEOTIDE SEQUENCE [LARGE SCALE GENOMIC DNA]</scope>
    <source>
        <strain evidence="3 4">NL1</strain>
    </source>
</reference>
<dbReference type="Gene3D" id="3.20.20.100">
    <property type="entry name" value="NADP-dependent oxidoreductase domain"/>
    <property type="match status" value="1"/>
</dbReference>
<dbReference type="PANTHER" id="PTHR43364">
    <property type="entry name" value="NADH-SPECIFIC METHYLGLYOXAL REDUCTASE-RELATED"/>
    <property type="match status" value="1"/>
</dbReference>
<evidence type="ECO:0000313" key="4">
    <source>
        <dbReference type="Proteomes" id="UP000243723"/>
    </source>
</evidence>